<proteinExistence type="predicted"/>
<reference evidence="1" key="1">
    <citation type="submission" date="2021-01" db="EMBL/GenBank/DDBJ databases">
        <authorList>
            <consortium name="Genoscope - CEA"/>
            <person name="William W."/>
        </authorList>
    </citation>
    <scope>NUCLEOTIDE SEQUENCE</scope>
</reference>
<dbReference type="Proteomes" id="UP000692954">
    <property type="component" value="Unassembled WGS sequence"/>
</dbReference>
<dbReference type="AlphaFoldDB" id="A0A8S1NBI0"/>
<accession>A0A8S1NBI0</accession>
<dbReference type="EMBL" id="CAJJDN010000046">
    <property type="protein sequence ID" value="CAD8084034.1"/>
    <property type="molecule type" value="Genomic_DNA"/>
</dbReference>
<keyword evidence="2" id="KW-1185">Reference proteome</keyword>
<evidence type="ECO:0000313" key="1">
    <source>
        <dbReference type="EMBL" id="CAD8084034.1"/>
    </source>
</evidence>
<organism evidence="1 2">
    <name type="scientific">Paramecium sonneborni</name>
    <dbReference type="NCBI Taxonomy" id="65129"/>
    <lineage>
        <taxon>Eukaryota</taxon>
        <taxon>Sar</taxon>
        <taxon>Alveolata</taxon>
        <taxon>Ciliophora</taxon>
        <taxon>Intramacronucleata</taxon>
        <taxon>Oligohymenophorea</taxon>
        <taxon>Peniculida</taxon>
        <taxon>Parameciidae</taxon>
        <taxon>Paramecium</taxon>
    </lineage>
</organism>
<name>A0A8S1NBI0_9CILI</name>
<gene>
    <name evidence="1" type="ORF">PSON_ATCC_30995.1.T0460042</name>
</gene>
<protein>
    <submittedName>
        <fullName evidence="1">Uncharacterized protein</fullName>
    </submittedName>
</protein>
<sequence length="65" mass="8004">MIYHLKVKQIYLNNAYKILEMKSLIHLQRKMQKIILIQVKSYNYQINNQNSNLRKQMNKNIQLRI</sequence>
<evidence type="ECO:0000313" key="2">
    <source>
        <dbReference type="Proteomes" id="UP000692954"/>
    </source>
</evidence>
<comment type="caution">
    <text evidence="1">The sequence shown here is derived from an EMBL/GenBank/DDBJ whole genome shotgun (WGS) entry which is preliminary data.</text>
</comment>